<dbReference type="InterPro" id="IPR022385">
    <property type="entry name" value="Rhs_assc_core"/>
</dbReference>
<dbReference type="InterPro" id="IPR050708">
    <property type="entry name" value="T6SS_VgrG/RHS"/>
</dbReference>
<dbReference type="NCBIfam" id="TIGR01643">
    <property type="entry name" value="YD_repeat_2x"/>
    <property type="match status" value="1"/>
</dbReference>
<comment type="caution">
    <text evidence="4">The sequence shown here is derived from an EMBL/GenBank/DDBJ whole genome shotgun (WGS) entry which is preliminary data.</text>
</comment>
<dbReference type="AlphaFoldDB" id="A0A934HR80"/>
<reference evidence="4" key="1">
    <citation type="submission" date="2020-12" db="EMBL/GenBank/DDBJ databases">
        <title>Clostridium thailandense sp. nov., a novel acetogenic bacterium isolated from peat land soil in Thailand.</title>
        <authorList>
            <person name="Chaikitkaew S."/>
            <person name="Birkeland N.K."/>
        </authorList>
    </citation>
    <scope>NUCLEOTIDE SEQUENCE</scope>
    <source>
        <strain evidence="4">DSM 17425</strain>
    </source>
</reference>
<keyword evidence="5" id="KW-1185">Reference proteome</keyword>
<proteinExistence type="predicted"/>
<dbReference type="NCBIfam" id="TIGR03696">
    <property type="entry name" value="Rhs_assc_core"/>
    <property type="match status" value="1"/>
</dbReference>
<feature type="transmembrane region" description="Helical" evidence="2">
    <location>
        <begin position="146"/>
        <end position="167"/>
    </location>
</feature>
<dbReference type="InterPro" id="IPR056823">
    <property type="entry name" value="TEN-like_YD-shell"/>
</dbReference>
<evidence type="ECO:0000256" key="1">
    <source>
        <dbReference type="ARBA" id="ARBA00022737"/>
    </source>
</evidence>
<name>A0A934HR80_9CLOT</name>
<evidence type="ECO:0000256" key="2">
    <source>
        <dbReference type="SAM" id="Phobius"/>
    </source>
</evidence>
<dbReference type="PANTHER" id="PTHR32305:SF17">
    <property type="entry name" value="TRNA NUCLEASE WAPA"/>
    <property type="match status" value="1"/>
</dbReference>
<feature type="domain" description="Teneurin-like YD-shell" evidence="3">
    <location>
        <begin position="3"/>
        <end position="90"/>
    </location>
</feature>
<dbReference type="Pfam" id="PF25023">
    <property type="entry name" value="TEN_YD-shell"/>
    <property type="match status" value="1"/>
</dbReference>
<dbReference type="PANTHER" id="PTHR32305">
    <property type="match status" value="1"/>
</dbReference>
<keyword evidence="2" id="KW-0812">Transmembrane</keyword>
<keyword evidence="2" id="KW-1133">Transmembrane helix</keyword>
<sequence length="285" mass="31741">MNLNGVEYYYTRDAQGDIIGLFDTNGNDVVSYTYDTWGKLISIDGSLKDTVGVKNPYRYRGYRYDTETGLYYLNARYYNPELGRFINADSLGGKVGELVSHNMFAYCVNNPVNMQDSNGNWPTLTEMWQSAKSAVTGVVNTIKQHLVTAAVTAGVALVAAVGINYVIKHPRTASIISGGASVAKNQSDKVSKGVNGVSKTFPKNPHDFNPIGLKKLEFNTKANGRIIKWLDDTKKALFEWNEDLQYGEHYHITPDGENRIPHPTTENTHILPGDPIPDDFIHLFK</sequence>
<dbReference type="Gene3D" id="2.180.10.10">
    <property type="entry name" value="RHS repeat-associated core"/>
    <property type="match status" value="1"/>
</dbReference>
<organism evidence="4 5">
    <name type="scientific">Clostridium aciditolerans</name>
    <dbReference type="NCBI Taxonomy" id="339861"/>
    <lineage>
        <taxon>Bacteria</taxon>
        <taxon>Bacillati</taxon>
        <taxon>Bacillota</taxon>
        <taxon>Clostridia</taxon>
        <taxon>Eubacteriales</taxon>
        <taxon>Clostridiaceae</taxon>
        <taxon>Clostridium</taxon>
    </lineage>
</organism>
<evidence type="ECO:0000313" key="5">
    <source>
        <dbReference type="Proteomes" id="UP000622687"/>
    </source>
</evidence>
<keyword evidence="1" id="KW-0677">Repeat</keyword>
<dbReference type="InterPro" id="IPR006530">
    <property type="entry name" value="YD"/>
</dbReference>
<accession>A0A934HR80</accession>
<evidence type="ECO:0000259" key="3">
    <source>
        <dbReference type="Pfam" id="PF25023"/>
    </source>
</evidence>
<protein>
    <submittedName>
        <fullName evidence="4">RHS repeat-associated core domain-containing protein</fullName>
    </submittedName>
</protein>
<dbReference type="EMBL" id="JAEEGB010000004">
    <property type="protein sequence ID" value="MBI6871803.1"/>
    <property type="molecule type" value="Genomic_DNA"/>
</dbReference>
<keyword evidence="2" id="KW-0472">Membrane</keyword>
<evidence type="ECO:0000313" key="4">
    <source>
        <dbReference type="EMBL" id="MBI6871803.1"/>
    </source>
</evidence>
<gene>
    <name evidence="4" type="ORF">I6U51_03665</name>
</gene>
<dbReference type="Proteomes" id="UP000622687">
    <property type="component" value="Unassembled WGS sequence"/>
</dbReference>